<proteinExistence type="predicted"/>
<dbReference type="InterPro" id="IPR011711">
    <property type="entry name" value="GntR_C"/>
</dbReference>
<dbReference type="Gene3D" id="1.20.120.530">
    <property type="entry name" value="GntR ligand-binding domain-like"/>
    <property type="match status" value="1"/>
</dbReference>
<dbReference type="RefSeq" id="WP_088919150.1">
    <property type="nucleotide sequence ID" value="NZ_CP018632.1"/>
</dbReference>
<evidence type="ECO:0000256" key="2">
    <source>
        <dbReference type="ARBA" id="ARBA00023125"/>
    </source>
</evidence>
<evidence type="ECO:0000313" key="5">
    <source>
        <dbReference type="EMBL" id="ASJ74063.1"/>
    </source>
</evidence>
<dbReference type="OrthoDB" id="6627771at2"/>
<dbReference type="Proteomes" id="UP000250079">
    <property type="component" value="Chromosome"/>
</dbReference>
<dbReference type="SUPFAM" id="SSF46785">
    <property type="entry name" value="Winged helix' DNA-binding domain"/>
    <property type="match status" value="1"/>
</dbReference>
<dbReference type="PROSITE" id="PS50949">
    <property type="entry name" value="HTH_GNTR"/>
    <property type="match status" value="1"/>
</dbReference>
<dbReference type="PRINTS" id="PR00033">
    <property type="entry name" value="HTHASNC"/>
</dbReference>
<dbReference type="CDD" id="cd07377">
    <property type="entry name" value="WHTH_GntR"/>
    <property type="match status" value="1"/>
</dbReference>
<keyword evidence="1" id="KW-0805">Transcription regulation</keyword>
<dbReference type="GO" id="GO:0043565">
    <property type="term" value="F:sequence-specific DNA binding"/>
    <property type="evidence" value="ECO:0007669"/>
    <property type="project" value="InterPro"/>
</dbReference>
<dbReference type="InterPro" id="IPR036388">
    <property type="entry name" value="WH-like_DNA-bd_sf"/>
</dbReference>
<keyword evidence="2" id="KW-0238">DNA-binding</keyword>
<dbReference type="KEGG" id="gai:IMCC3135_19925"/>
<dbReference type="PANTHER" id="PTHR43537:SF24">
    <property type="entry name" value="GLUCONATE OPERON TRANSCRIPTIONAL REPRESSOR"/>
    <property type="match status" value="1"/>
</dbReference>
<sequence length="220" mass="25126">MTSNGTEQEETNSLYEAVLNDISTGELEGGQRLKVAELARRYGVSTSPVREVLRRMQGEGYVVISPNRGATIRMGDANTIQNIFEILELLEPYFVAWFAEFAPPDLLDEMEAIQEKIEKTPISELAVFRKLDYEFHWAICKRHYNQPAAETWYKLRRALNVYGAKLSIKTPRHETILVEHRALLAALRKNDVEESLAVIKRHTGGSFKQMSQQMRVLGIT</sequence>
<evidence type="ECO:0000256" key="3">
    <source>
        <dbReference type="ARBA" id="ARBA00023163"/>
    </source>
</evidence>
<gene>
    <name evidence="5" type="ORF">IMCC3135_19925</name>
</gene>
<dbReference type="Pfam" id="PF00392">
    <property type="entry name" value="GntR"/>
    <property type="match status" value="1"/>
</dbReference>
<reference evidence="5 6" key="1">
    <citation type="submission" date="2016-12" db="EMBL/GenBank/DDBJ databases">
        <authorList>
            <person name="Song W.-J."/>
            <person name="Kurnit D.M."/>
        </authorList>
    </citation>
    <scope>NUCLEOTIDE SEQUENCE [LARGE SCALE GENOMIC DNA]</scope>
    <source>
        <strain evidence="5 6">IMCC3135</strain>
    </source>
</reference>
<dbReference type="SMART" id="SM00895">
    <property type="entry name" value="FCD"/>
    <property type="match status" value="1"/>
</dbReference>
<dbReference type="PANTHER" id="PTHR43537">
    <property type="entry name" value="TRANSCRIPTIONAL REGULATOR, GNTR FAMILY"/>
    <property type="match status" value="1"/>
</dbReference>
<dbReference type="EMBL" id="CP018632">
    <property type="protein sequence ID" value="ASJ74063.1"/>
    <property type="molecule type" value="Genomic_DNA"/>
</dbReference>
<dbReference type="SMART" id="SM00345">
    <property type="entry name" value="HTH_GNTR"/>
    <property type="match status" value="1"/>
</dbReference>
<name>A0A2Z2NRR9_9GAMM</name>
<dbReference type="Gene3D" id="1.10.10.10">
    <property type="entry name" value="Winged helix-like DNA-binding domain superfamily/Winged helix DNA-binding domain"/>
    <property type="match status" value="1"/>
</dbReference>
<feature type="domain" description="HTH gntR-type" evidence="4">
    <location>
        <begin position="8"/>
        <end position="75"/>
    </location>
</feature>
<dbReference type="SUPFAM" id="SSF48008">
    <property type="entry name" value="GntR ligand-binding domain-like"/>
    <property type="match status" value="1"/>
</dbReference>
<dbReference type="AlphaFoldDB" id="A0A2Z2NRR9"/>
<dbReference type="InterPro" id="IPR000524">
    <property type="entry name" value="Tscrpt_reg_HTH_GntR"/>
</dbReference>
<evidence type="ECO:0000313" key="6">
    <source>
        <dbReference type="Proteomes" id="UP000250079"/>
    </source>
</evidence>
<organism evidence="5 6">
    <name type="scientific">Granulosicoccus antarcticus IMCC3135</name>
    <dbReference type="NCBI Taxonomy" id="1192854"/>
    <lineage>
        <taxon>Bacteria</taxon>
        <taxon>Pseudomonadati</taxon>
        <taxon>Pseudomonadota</taxon>
        <taxon>Gammaproteobacteria</taxon>
        <taxon>Chromatiales</taxon>
        <taxon>Granulosicoccaceae</taxon>
        <taxon>Granulosicoccus</taxon>
    </lineage>
</organism>
<protein>
    <submittedName>
        <fullName evidence="5">Putative HTH-type transcriptional regulator</fullName>
    </submittedName>
</protein>
<keyword evidence="6" id="KW-1185">Reference proteome</keyword>
<dbReference type="Pfam" id="PF07729">
    <property type="entry name" value="FCD"/>
    <property type="match status" value="1"/>
</dbReference>
<accession>A0A2Z2NRR9</accession>
<keyword evidence="3" id="KW-0804">Transcription</keyword>
<dbReference type="InterPro" id="IPR000485">
    <property type="entry name" value="AsnC-type_HTH_dom"/>
</dbReference>
<dbReference type="InterPro" id="IPR008920">
    <property type="entry name" value="TF_FadR/GntR_C"/>
</dbReference>
<dbReference type="GO" id="GO:0003700">
    <property type="term" value="F:DNA-binding transcription factor activity"/>
    <property type="evidence" value="ECO:0007669"/>
    <property type="project" value="InterPro"/>
</dbReference>
<evidence type="ECO:0000259" key="4">
    <source>
        <dbReference type="PROSITE" id="PS50949"/>
    </source>
</evidence>
<evidence type="ECO:0000256" key="1">
    <source>
        <dbReference type="ARBA" id="ARBA00023015"/>
    </source>
</evidence>
<dbReference type="InterPro" id="IPR036390">
    <property type="entry name" value="WH_DNA-bd_sf"/>
</dbReference>